<name>A0A6V8JZ15_9ACTN</name>
<organism evidence="1 2">
    <name type="scientific">Phytohabitans houttuyneae</name>
    <dbReference type="NCBI Taxonomy" id="1076126"/>
    <lineage>
        <taxon>Bacteria</taxon>
        <taxon>Bacillati</taxon>
        <taxon>Actinomycetota</taxon>
        <taxon>Actinomycetes</taxon>
        <taxon>Micromonosporales</taxon>
        <taxon>Micromonosporaceae</taxon>
    </lineage>
</organism>
<accession>A0A6V8JZ15</accession>
<dbReference type="AlphaFoldDB" id="A0A6V8JZ15"/>
<reference evidence="1 2" key="1">
    <citation type="submission" date="2020-03" db="EMBL/GenBank/DDBJ databases">
        <title>Whole genome shotgun sequence of Phytohabitans houttuyneae NBRC 108639.</title>
        <authorList>
            <person name="Komaki H."/>
            <person name="Tamura T."/>
        </authorList>
    </citation>
    <scope>NUCLEOTIDE SEQUENCE [LARGE SCALE GENOMIC DNA]</scope>
    <source>
        <strain evidence="1 2">NBRC 108639</strain>
    </source>
</reference>
<evidence type="ECO:0000313" key="1">
    <source>
        <dbReference type="EMBL" id="GFJ78012.1"/>
    </source>
</evidence>
<gene>
    <name evidence="1" type="ORF">Phou_021920</name>
</gene>
<sequence>MSEQTGFVLDDLALVAGLTGTAGEHPRRGLSWLIHSAVVGGSKLDVPALCLAEATTAHHSIAAHVADLVASAPPGAVTVRELIRDATLDAVRTADPSLDWAGTHAALRALGTDQPVVTLAPERYEGLGIDVVPL</sequence>
<dbReference type="Proteomes" id="UP000482800">
    <property type="component" value="Unassembled WGS sequence"/>
</dbReference>
<dbReference type="RefSeq" id="WP_173055733.1">
    <property type="nucleotide sequence ID" value="NZ_BAABGO010000006.1"/>
</dbReference>
<dbReference type="EMBL" id="BLPF01000001">
    <property type="protein sequence ID" value="GFJ78012.1"/>
    <property type="molecule type" value="Genomic_DNA"/>
</dbReference>
<keyword evidence="2" id="KW-1185">Reference proteome</keyword>
<reference evidence="1 2" key="2">
    <citation type="submission" date="2020-03" db="EMBL/GenBank/DDBJ databases">
        <authorList>
            <person name="Ichikawa N."/>
            <person name="Kimura A."/>
            <person name="Kitahashi Y."/>
            <person name="Uohara A."/>
        </authorList>
    </citation>
    <scope>NUCLEOTIDE SEQUENCE [LARGE SCALE GENOMIC DNA]</scope>
    <source>
        <strain evidence="1 2">NBRC 108639</strain>
    </source>
</reference>
<proteinExistence type="predicted"/>
<protein>
    <recommendedName>
        <fullName evidence="3">PIN domain-containing protein</fullName>
    </recommendedName>
</protein>
<evidence type="ECO:0000313" key="2">
    <source>
        <dbReference type="Proteomes" id="UP000482800"/>
    </source>
</evidence>
<evidence type="ECO:0008006" key="3">
    <source>
        <dbReference type="Google" id="ProtNLM"/>
    </source>
</evidence>
<comment type="caution">
    <text evidence="1">The sequence shown here is derived from an EMBL/GenBank/DDBJ whole genome shotgun (WGS) entry which is preliminary data.</text>
</comment>